<evidence type="ECO:0000259" key="3">
    <source>
        <dbReference type="PROSITE" id="PS51295"/>
    </source>
</evidence>
<reference evidence="4" key="1">
    <citation type="journal article" date="2021" name="PeerJ">
        <title>Extensive microbial diversity within the chicken gut microbiome revealed by metagenomics and culture.</title>
        <authorList>
            <person name="Gilroy R."/>
            <person name="Ravi A."/>
            <person name="Getino M."/>
            <person name="Pursley I."/>
            <person name="Horton D.L."/>
            <person name="Alikhan N.F."/>
            <person name="Baker D."/>
            <person name="Gharbi K."/>
            <person name="Hall N."/>
            <person name="Watson M."/>
            <person name="Adriaenssens E.M."/>
            <person name="Foster-Nyarko E."/>
            <person name="Jarju S."/>
            <person name="Secka A."/>
            <person name="Antonio M."/>
            <person name="Oren A."/>
            <person name="Chaudhuri R.R."/>
            <person name="La Ragione R."/>
            <person name="Hildebrand F."/>
            <person name="Pallen M.J."/>
        </authorList>
    </citation>
    <scope>NUCLEOTIDE SEQUENCE</scope>
    <source>
        <strain evidence="4">CHK193-4272</strain>
    </source>
</reference>
<dbReference type="AlphaFoldDB" id="A0A9D1PGQ0"/>
<evidence type="ECO:0000313" key="5">
    <source>
        <dbReference type="Proteomes" id="UP000886808"/>
    </source>
</evidence>
<sequence>MLTSKQRAQLRKLANPLAVTLHIGKDGVTDGVLEQLNVLLENHELVKGKVLESAMVTPKTVAEVLSEETGADSVQVIGTKFVLYRQSSDKDKRKIVLEK</sequence>
<dbReference type="GO" id="GO:0003723">
    <property type="term" value="F:RNA binding"/>
    <property type="evidence" value="ECO:0007669"/>
    <property type="project" value="UniProtKB-UniRule"/>
</dbReference>
<dbReference type="Proteomes" id="UP000886808">
    <property type="component" value="Unassembled WGS sequence"/>
</dbReference>
<dbReference type="Pfam" id="PF01985">
    <property type="entry name" value="CRS1_YhbY"/>
    <property type="match status" value="1"/>
</dbReference>
<organism evidence="4 5">
    <name type="scientific">Candidatus Butyricicoccus avistercoris</name>
    <dbReference type="NCBI Taxonomy" id="2838518"/>
    <lineage>
        <taxon>Bacteria</taxon>
        <taxon>Bacillati</taxon>
        <taxon>Bacillota</taxon>
        <taxon>Clostridia</taxon>
        <taxon>Eubacteriales</taxon>
        <taxon>Butyricicoccaceae</taxon>
        <taxon>Butyricicoccus</taxon>
    </lineage>
</organism>
<dbReference type="SUPFAM" id="SSF75471">
    <property type="entry name" value="YhbY-like"/>
    <property type="match status" value="1"/>
</dbReference>
<evidence type="ECO:0000256" key="2">
    <source>
        <dbReference type="PROSITE-ProRule" id="PRU00626"/>
    </source>
</evidence>
<dbReference type="PROSITE" id="PS51295">
    <property type="entry name" value="CRM"/>
    <property type="match status" value="1"/>
</dbReference>
<keyword evidence="1 2" id="KW-0694">RNA-binding</keyword>
<evidence type="ECO:0000256" key="1">
    <source>
        <dbReference type="ARBA" id="ARBA00022884"/>
    </source>
</evidence>
<comment type="caution">
    <text evidence="4">The sequence shown here is derived from an EMBL/GenBank/DDBJ whole genome shotgun (WGS) entry which is preliminary data.</text>
</comment>
<dbReference type="PANTHER" id="PTHR40065">
    <property type="entry name" value="RNA-BINDING PROTEIN YHBY"/>
    <property type="match status" value="1"/>
</dbReference>
<gene>
    <name evidence="4" type="ORF">H9746_02380</name>
</gene>
<dbReference type="SMART" id="SM01103">
    <property type="entry name" value="CRS1_YhbY"/>
    <property type="match status" value="1"/>
</dbReference>
<protein>
    <submittedName>
        <fullName evidence="4">YhbY family RNA-binding protein</fullName>
    </submittedName>
</protein>
<dbReference type="InterPro" id="IPR035920">
    <property type="entry name" value="YhbY-like_sf"/>
</dbReference>
<accession>A0A9D1PGQ0</accession>
<dbReference type="PANTHER" id="PTHR40065:SF3">
    <property type="entry name" value="RNA-BINDING PROTEIN YHBY"/>
    <property type="match status" value="1"/>
</dbReference>
<dbReference type="Gene3D" id="3.30.110.60">
    <property type="entry name" value="YhbY-like"/>
    <property type="match status" value="1"/>
</dbReference>
<name>A0A9D1PGQ0_9FIRM</name>
<feature type="domain" description="CRM" evidence="3">
    <location>
        <begin position="1"/>
        <end position="96"/>
    </location>
</feature>
<dbReference type="InterPro" id="IPR051925">
    <property type="entry name" value="RNA-binding_domain"/>
</dbReference>
<evidence type="ECO:0000313" key="4">
    <source>
        <dbReference type="EMBL" id="HIV61682.1"/>
    </source>
</evidence>
<reference evidence="4" key="2">
    <citation type="submission" date="2021-04" db="EMBL/GenBank/DDBJ databases">
        <authorList>
            <person name="Gilroy R."/>
        </authorList>
    </citation>
    <scope>NUCLEOTIDE SEQUENCE</scope>
    <source>
        <strain evidence="4">CHK193-4272</strain>
    </source>
</reference>
<dbReference type="InterPro" id="IPR001890">
    <property type="entry name" value="RNA-binding_CRM"/>
</dbReference>
<proteinExistence type="predicted"/>
<dbReference type="EMBL" id="DXIE01000018">
    <property type="protein sequence ID" value="HIV61682.1"/>
    <property type="molecule type" value="Genomic_DNA"/>
</dbReference>